<dbReference type="InterPro" id="IPR036754">
    <property type="entry name" value="YbaK/aa-tRNA-synt-asso_dom_sf"/>
</dbReference>
<sequence>MKQLSPSAQKVQDVLRQRGFGHLEVLEHARSTRTAQEAADAVGTSVGQIVKSLIFKGAQSGKPYLLLVSGPNRVHEAKVAEVIGEPLERADPDFVREVTGFAIGGVPPVGHATRLEALIDPDLLQYPHLWAAAGTPKAVFCLTPDELLRLTGGRIVPMK</sequence>
<gene>
    <name evidence="2" type="ordered locus">Mesil_0899</name>
</gene>
<reference evidence="2 3" key="1">
    <citation type="journal article" date="2010" name="Stand. Genomic Sci.">
        <title>Complete genome sequence of Meiothermus silvanus type strain (VI-R2).</title>
        <authorList>
            <person name="Sikorski J."/>
            <person name="Tindall B.J."/>
            <person name="Lowry S."/>
            <person name="Lucas S."/>
            <person name="Nolan M."/>
            <person name="Copeland A."/>
            <person name="Glavina Del Rio T."/>
            <person name="Tice H."/>
            <person name="Cheng J.F."/>
            <person name="Han C."/>
            <person name="Pitluck S."/>
            <person name="Liolios K."/>
            <person name="Ivanova N."/>
            <person name="Mavromatis K."/>
            <person name="Mikhailova N."/>
            <person name="Pati A."/>
            <person name="Goodwin L."/>
            <person name="Chen A."/>
            <person name="Palaniappan K."/>
            <person name="Land M."/>
            <person name="Hauser L."/>
            <person name="Chang Y.J."/>
            <person name="Jeffries C.D."/>
            <person name="Rohde M."/>
            <person name="Goker M."/>
            <person name="Woyke T."/>
            <person name="Bristow J."/>
            <person name="Eisen J.A."/>
            <person name="Markowitz V."/>
            <person name="Hugenholtz P."/>
            <person name="Kyrpides N.C."/>
            <person name="Klenk H.P."/>
            <person name="Lapidus A."/>
        </authorList>
    </citation>
    <scope>NUCLEOTIDE SEQUENCE [LARGE SCALE GENOMIC DNA]</scope>
    <source>
        <strain evidence="3">ATCC 700542 / DSM 9946 / VI-R2</strain>
    </source>
</reference>
<evidence type="ECO:0000313" key="2">
    <source>
        <dbReference type="EMBL" id="ADH62811.1"/>
    </source>
</evidence>
<dbReference type="Proteomes" id="UP000001916">
    <property type="component" value="Chromosome"/>
</dbReference>
<dbReference type="GO" id="GO:0002161">
    <property type="term" value="F:aminoacyl-tRNA deacylase activity"/>
    <property type="evidence" value="ECO:0007669"/>
    <property type="project" value="InterPro"/>
</dbReference>
<organism evidence="2 3">
    <name type="scientific">Allomeiothermus silvanus (strain ATCC 700542 / DSM 9946 / NBRC 106475 / NCIMB 13440 / VI-R2)</name>
    <name type="common">Thermus silvanus</name>
    <dbReference type="NCBI Taxonomy" id="526227"/>
    <lineage>
        <taxon>Bacteria</taxon>
        <taxon>Thermotogati</taxon>
        <taxon>Deinococcota</taxon>
        <taxon>Deinococci</taxon>
        <taxon>Thermales</taxon>
        <taxon>Thermaceae</taxon>
        <taxon>Allomeiothermus</taxon>
    </lineage>
</organism>
<dbReference type="CDD" id="cd04333">
    <property type="entry name" value="ProX_deacylase"/>
    <property type="match status" value="1"/>
</dbReference>
<name>D7BC15_ALLS1</name>
<dbReference type="Pfam" id="PF04073">
    <property type="entry name" value="tRNA_edit"/>
    <property type="match status" value="1"/>
</dbReference>
<dbReference type="HOGENOM" id="CLU_094875_0_0_0"/>
<dbReference type="RefSeq" id="WP_013157396.1">
    <property type="nucleotide sequence ID" value="NC_014212.1"/>
</dbReference>
<protein>
    <submittedName>
        <fullName evidence="2">YbaK/prolyl-tRNA synthetase associated region</fullName>
    </submittedName>
</protein>
<dbReference type="EMBL" id="CP002042">
    <property type="protein sequence ID" value="ADH62811.1"/>
    <property type="molecule type" value="Genomic_DNA"/>
</dbReference>
<dbReference type="PANTHER" id="PTHR30411:SF1">
    <property type="entry name" value="CYTOPLASMIC PROTEIN"/>
    <property type="match status" value="1"/>
</dbReference>
<dbReference type="OrthoDB" id="9798760at2"/>
<keyword evidence="3" id="KW-1185">Reference proteome</keyword>
<accession>D7BC15</accession>
<dbReference type="STRING" id="526227.Mesil_0899"/>
<dbReference type="Gene3D" id="3.90.960.10">
    <property type="entry name" value="YbaK/aminoacyl-tRNA synthetase-associated domain"/>
    <property type="match status" value="1"/>
</dbReference>
<dbReference type="InterPro" id="IPR007214">
    <property type="entry name" value="YbaK/aa-tRNA-synth-assoc-dom"/>
</dbReference>
<dbReference type="KEGG" id="msv:Mesil_0899"/>
<dbReference type="PANTHER" id="PTHR30411">
    <property type="entry name" value="CYTOPLASMIC PROTEIN"/>
    <property type="match status" value="1"/>
</dbReference>
<feature type="domain" description="YbaK/aminoacyl-tRNA synthetase-associated" evidence="1">
    <location>
        <begin position="31"/>
        <end position="150"/>
    </location>
</feature>
<dbReference type="SUPFAM" id="SSF55826">
    <property type="entry name" value="YbaK/ProRS associated domain"/>
    <property type="match status" value="1"/>
</dbReference>
<dbReference type="eggNOG" id="COG2606">
    <property type="taxonomic scope" value="Bacteria"/>
</dbReference>
<evidence type="ECO:0000259" key="1">
    <source>
        <dbReference type="Pfam" id="PF04073"/>
    </source>
</evidence>
<proteinExistence type="predicted"/>
<evidence type="ECO:0000313" key="3">
    <source>
        <dbReference type="Proteomes" id="UP000001916"/>
    </source>
</evidence>
<dbReference type="AlphaFoldDB" id="D7BC15"/>